<keyword evidence="7" id="KW-1185">Reference proteome</keyword>
<evidence type="ECO:0000256" key="3">
    <source>
        <dbReference type="ARBA" id="ARBA00022679"/>
    </source>
</evidence>
<dbReference type="Pfam" id="PF02522">
    <property type="entry name" value="Antibiotic_NAT"/>
    <property type="match status" value="1"/>
</dbReference>
<dbReference type="RefSeq" id="WP_408056518.1">
    <property type="nucleotide sequence ID" value="NZ_CP036498.1"/>
</dbReference>
<keyword evidence="4 5" id="KW-0012">Acyltransferase</keyword>
<dbReference type="InterPro" id="IPR028345">
    <property type="entry name" value="Antibiotic_NAT-like"/>
</dbReference>
<dbReference type="Proteomes" id="UP000682843">
    <property type="component" value="Chromosome"/>
</dbReference>
<gene>
    <name evidence="6" type="ORF">RPMA_09935</name>
</gene>
<proteinExistence type="inferred from homology"/>
<reference evidence="6 7" key="1">
    <citation type="submission" date="2019-02" db="EMBL/GenBank/DDBJ databases">
        <title>Emended description of the genus Rhodopseudomonas and description of Rhodopseudomonas albus sp. nov., a non-phototrophic, heavy-metal-tolerant bacterium isolated from garden soil.</title>
        <authorList>
            <person name="Bao Z."/>
            <person name="Cao W.W."/>
            <person name="Sato Y."/>
            <person name="Nishizawa T."/>
            <person name="Zhao J."/>
            <person name="Guo Y."/>
            <person name="Ohta H."/>
        </authorList>
    </citation>
    <scope>NUCLEOTIDE SEQUENCE [LARGE SCALE GENOMIC DNA]</scope>
    <source>
        <strain evidence="6 7">SK50-23</strain>
    </source>
</reference>
<comment type="similarity">
    <text evidence="1 5">Belongs to the antibiotic N-acetyltransferase family.</text>
</comment>
<name>A0ABX8A5W6_9BRAD</name>
<dbReference type="PANTHER" id="PTHR11104:SF0">
    <property type="entry name" value="SPBETA PROPHAGE-DERIVED AMINOGLYCOSIDE N(3')-ACETYLTRANSFERASE-LIKE PROTEIN YOKD"/>
    <property type="match status" value="1"/>
</dbReference>
<evidence type="ECO:0000256" key="4">
    <source>
        <dbReference type="ARBA" id="ARBA00023315"/>
    </source>
</evidence>
<sequence>MDDSGKPHRMIIATRQSIAENLASLGVETGDTLCVYSSMSALGLVIGEARAVVEALVNAVISNGTIMMTACSGTFQIQLIRRVLQSEHDSSGRNRRSRPSSLEIRSRSWPKDCLDPLRCISRARSRHFRGRLL</sequence>
<keyword evidence="5" id="KW-0046">Antibiotic resistance</keyword>
<dbReference type="EC" id="2.3.1.-" evidence="5"/>
<comment type="catalytic activity">
    <reaction evidence="5">
        <text>a 2-deoxystreptamine antibiotic + acetyl-CoA = an N(3)-acetyl-2-deoxystreptamine antibiotic + CoA + H(+)</text>
        <dbReference type="Rhea" id="RHEA:12665"/>
        <dbReference type="ChEBI" id="CHEBI:15378"/>
        <dbReference type="ChEBI" id="CHEBI:57287"/>
        <dbReference type="ChEBI" id="CHEBI:57288"/>
        <dbReference type="ChEBI" id="CHEBI:57921"/>
        <dbReference type="ChEBI" id="CHEBI:77452"/>
        <dbReference type="EC" id="2.3.1.81"/>
    </reaction>
</comment>
<evidence type="ECO:0000313" key="6">
    <source>
        <dbReference type="EMBL" id="QUS39121.1"/>
    </source>
</evidence>
<evidence type="ECO:0000256" key="5">
    <source>
        <dbReference type="RuleBase" id="RU365031"/>
    </source>
</evidence>
<dbReference type="EMBL" id="CP036498">
    <property type="protein sequence ID" value="QUS39121.1"/>
    <property type="molecule type" value="Genomic_DNA"/>
</dbReference>
<keyword evidence="3 5" id="KW-0808">Transferase</keyword>
<accession>A0ABX8A5W6</accession>
<evidence type="ECO:0000256" key="1">
    <source>
        <dbReference type="ARBA" id="ARBA00006383"/>
    </source>
</evidence>
<dbReference type="PANTHER" id="PTHR11104">
    <property type="entry name" value="AMINOGLYCOSIDE N3-ACETYLTRANSFERASE"/>
    <property type="match status" value="1"/>
</dbReference>
<protein>
    <recommendedName>
        <fullName evidence="2 5">Aminoglycoside N(3)-acetyltransferase</fullName>
        <ecNumber evidence="5">2.3.1.-</ecNumber>
    </recommendedName>
</protein>
<dbReference type="InterPro" id="IPR003679">
    <property type="entry name" value="Amioglycoside_AcTrfase"/>
</dbReference>
<organism evidence="6 7">
    <name type="scientific">Tardiphaga alba</name>
    <dbReference type="NCBI Taxonomy" id="340268"/>
    <lineage>
        <taxon>Bacteria</taxon>
        <taxon>Pseudomonadati</taxon>
        <taxon>Pseudomonadota</taxon>
        <taxon>Alphaproteobacteria</taxon>
        <taxon>Hyphomicrobiales</taxon>
        <taxon>Nitrobacteraceae</taxon>
        <taxon>Tardiphaga</taxon>
    </lineage>
</organism>
<evidence type="ECO:0000313" key="7">
    <source>
        <dbReference type="Proteomes" id="UP000682843"/>
    </source>
</evidence>
<evidence type="ECO:0000256" key="2">
    <source>
        <dbReference type="ARBA" id="ARBA00012882"/>
    </source>
</evidence>
<dbReference type="SUPFAM" id="SSF110710">
    <property type="entry name" value="TTHA0583/YokD-like"/>
    <property type="match status" value="1"/>
</dbReference>